<feature type="transmembrane region" description="Helical" evidence="6">
    <location>
        <begin position="64"/>
        <end position="86"/>
    </location>
</feature>
<reference evidence="7 8" key="1">
    <citation type="submission" date="2016-10" db="EMBL/GenBank/DDBJ databases">
        <title>Genome sequence of Streptomyces gilvigriseus MUSC 26.</title>
        <authorList>
            <person name="Lee L.-H."/>
            <person name="Ser H.-L."/>
        </authorList>
    </citation>
    <scope>NUCLEOTIDE SEQUENCE [LARGE SCALE GENOMIC DNA]</scope>
    <source>
        <strain evidence="7 8">MUSC 26</strain>
    </source>
</reference>
<dbReference type="InterPro" id="IPR011701">
    <property type="entry name" value="MFS"/>
</dbReference>
<dbReference type="Pfam" id="PF07690">
    <property type="entry name" value="MFS_1"/>
    <property type="match status" value="1"/>
</dbReference>
<evidence type="ECO:0000256" key="4">
    <source>
        <dbReference type="ARBA" id="ARBA00022989"/>
    </source>
</evidence>
<dbReference type="STRING" id="1428644.BIV57_20200"/>
<evidence type="ECO:0000313" key="8">
    <source>
        <dbReference type="Proteomes" id="UP000243342"/>
    </source>
</evidence>
<feature type="transmembrane region" description="Helical" evidence="6">
    <location>
        <begin position="12"/>
        <end position="30"/>
    </location>
</feature>
<keyword evidence="8" id="KW-1185">Reference proteome</keyword>
<organism evidence="7 8">
    <name type="scientific">Mangrovactinospora gilvigrisea</name>
    <dbReference type="NCBI Taxonomy" id="1428644"/>
    <lineage>
        <taxon>Bacteria</taxon>
        <taxon>Bacillati</taxon>
        <taxon>Actinomycetota</taxon>
        <taxon>Actinomycetes</taxon>
        <taxon>Kitasatosporales</taxon>
        <taxon>Streptomycetaceae</taxon>
        <taxon>Mangrovactinospora</taxon>
    </lineage>
</organism>
<dbReference type="PANTHER" id="PTHR23513">
    <property type="entry name" value="INTEGRAL MEMBRANE EFFLUX PROTEIN-RELATED"/>
    <property type="match status" value="1"/>
</dbReference>
<keyword evidence="4 6" id="KW-1133">Transmembrane helix</keyword>
<feature type="transmembrane region" description="Helical" evidence="6">
    <location>
        <begin position="92"/>
        <end position="113"/>
    </location>
</feature>
<accession>A0A1J7C7R0</accession>
<dbReference type="Gene3D" id="1.20.1250.20">
    <property type="entry name" value="MFS general substrate transporter like domains"/>
    <property type="match status" value="1"/>
</dbReference>
<evidence type="ECO:0000256" key="3">
    <source>
        <dbReference type="ARBA" id="ARBA00022692"/>
    </source>
</evidence>
<feature type="transmembrane region" description="Helical" evidence="6">
    <location>
        <begin position="133"/>
        <end position="152"/>
    </location>
</feature>
<evidence type="ECO:0000256" key="5">
    <source>
        <dbReference type="ARBA" id="ARBA00023136"/>
    </source>
</evidence>
<evidence type="ECO:0000256" key="1">
    <source>
        <dbReference type="ARBA" id="ARBA00004651"/>
    </source>
</evidence>
<evidence type="ECO:0000313" key="7">
    <source>
        <dbReference type="EMBL" id="OIV35682.1"/>
    </source>
</evidence>
<dbReference type="SUPFAM" id="SSF103473">
    <property type="entry name" value="MFS general substrate transporter"/>
    <property type="match status" value="1"/>
</dbReference>
<dbReference type="Proteomes" id="UP000243342">
    <property type="component" value="Unassembled WGS sequence"/>
</dbReference>
<evidence type="ECO:0000256" key="6">
    <source>
        <dbReference type="SAM" id="Phobius"/>
    </source>
</evidence>
<dbReference type="InterPro" id="IPR036259">
    <property type="entry name" value="MFS_trans_sf"/>
</dbReference>
<sequence>MRYLAAATLARTADGGAALLLVLVAVHRGASAGEGALAGSALLLPQLAGGPMLAAAVDRARRPGLAHAAALAVFGAGLTAAVLTVGAAPLGWVLAAAAVAGACGPMASGGMSVRLDAVVPAAMRTRARGWDAASYNIGGLAGPPAAAGLVALGPAASAAAVAVVSAAAAVLAAGLGGETPSARTTQGAVPLRAAARLMLTDRPLRAATAASSLAMLGAGALAPTAVLLGQARGWSSGTGALLMTAFAVGGLAGSLRAARRPPRGTALPLLGCGLALGAAALLPGGAAVAAGGFAVAGFGDGLLLAAVLEVRAVRAPEGARTQVFVLGAGL</sequence>
<dbReference type="GO" id="GO:0022857">
    <property type="term" value="F:transmembrane transporter activity"/>
    <property type="evidence" value="ECO:0007669"/>
    <property type="project" value="InterPro"/>
</dbReference>
<feature type="transmembrane region" description="Helical" evidence="6">
    <location>
        <begin position="158"/>
        <end position="176"/>
    </location>
</feature>
<keyword evidence="2" id="KW-1003">Cell membrane</keyword>
<keyword evidence="5 6" id="KW-0472">Membrane</keyword>
<feature type="transmembrane region" description="Helical" evidence="6">
    <location>
        <begin position="206"/>
        <end position="228"/>
    </location>
</feature>
<evidence type="ECO:0008006" key="9">
    <source>
        <dbReference type="Google" id="ProtNLM"/>
    </source>
</evidence>
<dbReference type="AlphaFoldDB" id="A0A1J7C7R0"/>
<comment type="subcellular location">
    <subcellularLocation>
        <location evidence="1">Cell membrane</location>
        <topology evidence="1">Multi-pass membrane protein</topology>
    </subcellularLocation>
</comment>
<keyword evidence="3 6" id="KW-0812">Transmembrane</keyword>
<dbReference type="PANTHER" id="PTHR23513:SF11">
    <property type="entry name" value="STAPHYLOFERRIN A TRANSPORTER"/>
    <property type="match status" value="1"/>
</dbReference>
<feature type="non-terminal residue" evidence="7">
    <location>
        <position position="330"/>
    </location>
</feature>
<dbReference type="GO" id="GO:0005886">
    <property type="term" value="C:plasma membrane"/>
    <property type="evidence" value="ECO:0007669"/>
    <property type="project" value="UniProtKB-SubCell"/>
</dbReference>
<protein>
    <recommendedName>
        <fullName evidence="9">MFS transporter</fullName>
    </recommendedName>
</protein>
<feature type="transmembrane region" description="Helical" evidence="6">
    <location>
        <begin position="36"/>
        <end position="57"/>
    </location>
</feature>
<name>A0A1J7C7R0_9ACTN</name>
<proteinExistence type="predicted"/>
<feature type="transmembrane region" description="Helical" evidence="6">
    <location>
        <begin position="265"/>
        <end position="282"/>
    </location>
</feature>
<gene>
    <name evidence="7" type="ORF">BIV57_20200</name>
</gene>
<feature type="transmembrane region" description="Helical" evidence="6">
    <location>
        <begin position="234"/>
        <end position="253"/>
    </location>
</feature>
<dbReference type="EMBL" id="MLCF01000135">
    <property type="protein sequence ID" value="OIV35682.1"/>
    <property type="molecule type" value="Genomic_DNA"/>
</dbReference>
<evidence type="ECO:0000256" key="2">
    <source>
        <dbReference type="ARBA" id="ARBA00022475"/>
    </source>
</evidence>
<comment type="caution">
    <text evidence="7">The sequence shown here is derived from an EMBL/GenBank/DDBJ whole genome shotgun (WGS) entry which is preliminary data.</text>
</comment>